<sequence>MKISSQKTGTEWTGRQRRNEFLFRLLYLIVGVARVAVITSRCRPTRERNQLFIRQVSQLFTGRDNVGDGDLTQRKLYIFERSKLTIDVAFYATESNSYTF</sequence>
<keyword evidence="1" id="KW-0812">Transmembrane</keyword>
<reference evidence="3" key="1">
    <citation type="submission" date="2025-08" db="UniProtKB">
        <authorList>
            <consortium name="RefSeq"/>
        </authorList>
    </citation>
    <scope>IDENTIFICATION</scope>
    <source>
        <tissue evidence="3">Muscle</tissue>
    </source>
</reference>
<evidence type="ECO:0000313" key="3">
    <source>
        <dbReference type="RefSeq" id="XP_033346153.1"/>
    </source>
</evidence>
<dbReference type="KEGG" id="bvk:117231638"/>
<evidence type="ECO:0000256" key="1">
    <source>
        <dbReference type="SAM" id="Phobius"/>
    </source>
</evidence>
<proteinExistence type="predicted"/>
<protein>
    <submittedName>
        <fullName evidence="3">Uncharacterized protein LOC117231638</fullName>
    </submittedName>
</protein>
<evidence type="ECO:0000313" key="2">
    <source>
        <dbReference type="Proteomes" id="UP000504631"/>
    </source>
</evidence>
<dbReference type="RefSeq" id="XP_033346153.1">
    <property type="nucleotide sequence ID" value="XM_033490262.1"/>
</dbReference>
<dbReference type="AlphaFoldDB" id="A0A6J3JZ81"/>
<organism evidence="2 3">
    <name type="scientific">Bombus vosnesenskii</name>
    <dbReference type="NCBI Taxonomy" id="207650"/>
    <lineage>
        <taxon>Eukaryota</taxon>
        <taxon>Metazoa</taxon>
        <taxon>Ecdysozoa</taxon>
        <taxon>Arthropoda</taxon>
        <taxon>Hexapoda</taxon>
        <taxon>Insecta</taxon>
        <taxon>Pterygota</taxon>
        <taxon>Neoptera</taxon>
        <taxon>Endopterygota</taxon>
        <taxon>Hymenoptera</taxon>
        <taxon>Apocrita</taxon>
        <taxon>Aculeata</taxon>
        <taxon>Apoidea</taxon>
        <taxon>Anthophila</taxon>
        <taxon>Apidae</taxon>
        <taxon>Bombus</taxon>
        <taxon>Pyrobombus</taxon>
    </lineage>
</organism>
<dbReference type="GeneID" id="117231638"/>
<dbReference type="Proteomes" id="UP000504631">
    <property type="component" value="Unplaced"/>
</dbReference>
<keyword evidence="1" id="KW-1133">Transmembrane helix</keyword>
<gene>
    <name evidence="3" type="primary">LOC117231638</name>
</gene>
<accession>A0A6J3JZ81</accession>
<name>A0A6J3JZ81_9HYME</name>
<feature type="transmembrane region" description="Helical" evidence="1">
    <location>
        <begin position="21"/>
        <end position="39"/>
    </location>
</feature>
<keyword evidence="1" id="KW-0472">Membrane</keyword>
<keyword evidence="2" id="KW-1185">Reference proteome</keyword>